<proteinExistence type="predicted"/>
<dbReference type="RefSeq" id="WP_185141249.1">
    <property type="nucleotide sequence ID" value="NZ_JACJVP010000004.1"/>
</dbReference>
<protein>
    <submittedName>
        <fullName evidence="2">DUF393 domain-containing protein</fullName>
    </submittedName>
</protein>
<evidence type="ECO:0000313" key="3">
    <source>
        <dbReference type="Proteomes" id="UP000547209"/>
    </source>
</evidence>
<accession>A0A7X0RLN0</accession>
<reference evidence="2 3" key="1">
    <citation type="submission" date="2020-08" db="EMBL/GenBank/DDBJ databases">
        <title>Cohnella phylogeny.</title>
        <authorList>
            <person name="Dunlap C."/>
        </authorList>
    </citation>
    <scope>NUCLEOTIDE SEQUENCE [LARGE SCALE GENOMIC DNA]</scope>
    <source>
        <strain evidence="2 3">DSM 28246</strain>
    </source>
</reference>
<keyword evidence="3" id="KW-1185">Reference proteome</keyword>
<organism evidence="2 3">
    <name type="scientific">Cohnella nanjingensis</name>
    <dbReference type="NCBI Taxonomy" id="1387779"/>
    <lineage>
        <taxon>Bacteria</taxon>
        <taxon>Bacillati</taxon>
        <taxon>Bacillota</taxon>
        <taxon>Bacilli</taxon>
        <taxon>Bacillales</taxon>
        <taxon>Paenibacillaceae</taxon>
        <taxon>Cohnella</taxon>
    </lineage>
</organism>
<comment type="caution">
    <text evidence="2">The sequence shown here is derived from an EMBL/GenBank/DDBJ whole genome shotgun (WGS) entry which is preliminary data.</text>
</comment>
<dbReference type="AlphaFoldDB" id="A0A7X0RLN0"/>
<sequence length="154" mass="17736">MRRQTSASQAESIVLLIDGQCLLCRNLTRFVAKRDSARRFRFAALDSEYGRQALAQGRLHAPENGTFVMIMRGRYYARSEAALRVFRHLDGGWPLLYGGILVPARWRDRAYDWIAARRRRWFPLDGAGAGACDLRSNDEARSRMRETEQEGTQR</sequence>
<gene>
    <name evidence="2" type="ORF">H7C19_03805</name>
</gene>
<evidence type="ECO:0000313" key="2">
    <source>
        <dbReference type="EMBL" id="MBB6669809.1"/>
    </source>
</evidence>
<dbReference type="GO" id="GO:0015035">
    <property type="term" value="F:protein-disulfide reductase activity"/>
    <property type="evidence" value="ECO:0007669"/>
    <property type="project" value="InterPro"/>
</dbReference>
<dbReference type="InterPro" id="IPR007263">
    <property type="entry name" value="DCC1-like"/>
</dbReference>
<dbReference type="EMBL" id="JACJVP010000004">
    <property type="protein sequence ID" value="MBB6669809.1"/>
    <property type="molecule type" value="Genomic_DNA"/>
</dbReference>
<feature type="region of interest" description="Disordered" evidence="1">
    <location>
        <begin position="135"/>
        <end position="154"/>
    </location>
</feature>
<dbReference type="Proteomes" id="UP000547209">
    <property type="component" value="Unassembled WGS sequence"/>
</dbReference>
<dbReference type="Pfam" id="PF04134">
    <property type="entry name" value="DCC1-like"/>
    <property type="match status" value="1"/>
</dbReference>
<dbReference type="PANTHER" id="PTHR33639:SF2">
    <property type="entry name" value="DUF393 DOMAIN-CONTAINING PROTEIN"/>
    <property type="match status" value="1"/>
</dbReference>
<name>A0A7X0RLN0_9BACL</name>
<dbReference type="PANTHER" id="PTHR33639">
    <property type="entry name" value="THIOL-DISULFIDE OXIDOREDUCTASE DCC"/>
    <property type="match status" value="1"/>
</dbReference>
<dbReference type="InterPro" id="IPR052927">
    <property type="entry name" value="DCC_oxidoreductase"/>
</dbReference>
<evidence type="ECO:0000256" key="1">
    <source>
        <dbReference type="SAM" id="MobiDB-lite"/>
    </source>
</evidence>